<sequence length="203" mass="20382">MPTTRRGRLENGQHAVSFRFAKAGDLLKTYLLASAAILGATLLATAAVGGTYALLNSSASAGQTVTIQAGSAAVSITSPLVLSDAQLYPGARNVGTVEVRNDGTVSLALRLFGLTPPTAQTALSEDLVIGARTVSAASECTSSLTPTITGTFRSAPVAELGTTLAPGATAMLCVSVVLSADAPSASQSQTATSFGLLIDGRQV</sequence>
<organism evidence="2 3">
    <name type="scientific">Cryobacterium lyxosi</name>
    <dbReference type="NCBI Taxonomy" id="1259228"/>
    <lineage>
        <taxon>Bacteria</taxon>
        <taxon>Bacillati</taxon>
        <taxon>Actinomycetota</taxon>
        <taxon>Actinomycetes</taxon>
        <taxon>Micrococcales</taxon>
        <taxon>Microbacteriaceae</taxon>
        <taxon>Cryobacterium</taxon>
    </lineage>
</organism>
<reference evidence="2 3" key="1">
    <citation type="submission" date="2019-03" db="EMBL/GenBank/DDBJ databases">
        <title>Genomics of glacier-inhabiting Cryobacterium strains.</title>
        <authorList>
            <person name="Liu Q."/>
            <person name="Xin Y.-H."/>
        </authorList>
    </citation>
    <scope>NUCLEOTIDE SEQUENCE [LARGE SCALE GENOMIC DNA]</scope>
    <source>
        <strain evidence="2 3">TMT1-1</strain>
    </source>
</reference>
<proteinExistence type="predicted"/>
<dbReference type="EMBL" id="SOGT01000008">
    <property type="protein sequence ID" value="TFD26555.1"/>
    <property type="molecule type" value="Genomic_DNA"/>
</dbReference>
<dbReference type="Proteomes" id="UP000298424">
    <property type="component" value="Unassembled WGS sequence"/>
</dbReference>
<evidence type="ECO:0000313" key="2">
    <source>
        <dbReference type="EMBL" id="TFD26555.1"/>
    </source>
</evidence>
<feature type="transmembrane region" description="Helical" evidence="1">
    <location>
        <begin position="29"/>
        <end position="55"/>
    </location>
</feature>
<keyword evidence="3" id="KW-1185">Reference proteome</keyword>
<accession>A0A4V3IP90</accession>
<comment type="caution">
    <text evidence="2">The sequence shown here is derived from an EMBL/GenBank/DDBJ whole genome shotgun (WGS) entry which is preliminary data.</text>
</comment>
<gene>
    <name evidence="2" type="ORF">E3T27_07140</name>
</gene>
<evidence type="ECO:0000256" key="1">
    <source>
        <dbReference type="SAM" id="Phobius"/>
    </source>
</evidence>
<keyword evidence="1" id="KW-0472">Membrane</keyword>
<name>A0A4V3IP90_9MICO</name>
<keyword evidence="1" id="KW-0812">Transmembrane</keyword>
<keyword evidence="1" id="KW-1133">Transmembrane helix</keyword>
<evidence type="ECO:0000313" key="3">
    <source>
        <dbReference type="Proteomes" id="UP000298424"/>
    </source>
</evidence>
<protein>
    <submittedName>
        <fullName evidence="2">Uncharacterized protein</fullName>
    </submittedName>
</protein>
<dbReference type="AlphaFoldDB" id="A0A4V3IP90"/>